<keyword evidence="7" id="KW-0067">ATP-binding</keyword>
<feature type="transmembrane region" description="Helical" evidence="10">
    <location>
        <begin position="235"/>
        <end position="256"/>
    </location>
</feature>
<dbReference type="InterPro" id="IPR050482">
    <property type="entry name" value="Sensor_HK_TwoCompSys"/>
</dbReference>
<feature type="transmembrane region" description="Helical" evidence="10">
    <location>
        <begin position="84"/>
        <end position="107"/>
    </location>
</feature>
<feature type="transmembrane region" description="Helical" evidence="10">
    <location>
        <begin position="113"/>
        <end position="132"/>
    </location>
</feature>
<evidence type="ECO:0000313" key="13">
    <source>
        <dbReference type="Proteomes" id="UP000215316"/>
    </source>
</evidence>
<dbReference type="Gene3D" id="1.20.5.1930">
    <property type="match status" value="1"/>
</dbReference>
<feature type="transmembrane region" description="Helical" evidence="10">
    <location>
        <begin position="182"/>
        <end position="215"/>
    </location>
</feature>
<evidence type="ECO:0000256" key="4">
    <source>
        <dbReference type="ARBA" id="ARBA00022679"/>
    </source>
</evidence>
<dbReference type="Gene3D" id="3.30.565.10">
    <property type="entry name" value="Histidine kinase-like ATPase, C-terminal domain"/>
    <property type="match status" value="1"/>
</dbReference>
<dbReference type="GO" id="GO:0016020">
    <property type="term" value="C:membrane"/>
    <property type="evidence" value="ECO:0007669"/>
    <property type="project" value="InterPro"/>
</dbReference>
<dbReference type="PANTHER" id="PTHR24421:SF10">
    <property type="entry name" value="NITRATE_NITRITE SENSOR PROTEIN NARQ"/>
    <property type="match status" value="1"/>
</dbReference>
<dbReference type="AlphaFoldDB" id="A0A225CHS0"/>
<dbReference type="InterPro" id="IPR036890">
    <property type="entry name" value="HATPase_C_sf"/>
</dbReference>
<keyword evidence="10" id="KW-0472">Membrane</keyword>
<feature type="domain" description="Signal transduction histidine kinase subgroup 3 dimerisation and phosphoacceptor" evidence="11">
    <location>
        <begin position="303"/>
        <end position="366"/>
    </location>
</feature>
<organism evidence="12 13">
    <name type="scientific">Clavibacter tessellarius</name>
    <dbReference type="NCBI Taxonomy" id="31965"/>
    <lineage>
        <taxon>Bacteria</taxon>
        <taxon>Bacillati</taxon>
        <taxon>Actinomycetota</taxon>
        <taxon>Actinomycetes</taxon>
        <taxon>Micrococcales</taxon>
        <taxon>Microbacteriaceae</taxon>
        <taxon>Clavibacter</taxon>
    </lineage>
</organism>
<keyword evidence="10" id="KW-0812">Transmembrane</keyword>
<protein>
    <recommendedName>
        <fullName evidence="2">histidine kinase</fullName>
        <ecNumber evidence="2">2.7.13.3</ecNumber>
    </recommendedName>
</protein>
<name>A0A225CHS0_9MICO</name>
<dbReference type="EC" id="2.7.13.3" evidence="2"/>
<feature type="region of interest" description="Disordered" evidence="9">
    <location>
        <begin position="501"/>
        <end position="531"/>
    </location>
</feature>
<keyword evidence="8" id="KW-0902">Two-component regulatory system</keyword>
<evidence type="ECO:0000256" key="5">
    <source>
        <dbReference type="ARBA" id="ARBA00022741"/>
    </source>
</evidence>
<feature type="compositionally biased region" description="Low complexity" evidence="9">
    <location>
        <begin position="502"/>
        <end position="531"/>
    </location>
</feature>
<keyword evidence="6 12" id="KW-0418">Kinase</keyword>
<evidence type="ECO:0000256" key="1">
    <source>
        <dbReference type="ARBA" id="ARBA00000085"/>
    </source>
</evidence>
<keyword evidence="13" id="KW-1185">Reference proteome</keyword>
<evidence type="ECO:0000256" key="8">
    <source>
        <dbReference type="ARBA" id="ARBA00023012"/>
    </source>
</evidence>
<dbReference type="SUPFAM" id="SSF55874">
    <property type="entry name" value="ATPase domain of HSP90 chaperone/DNA topoisomerase II/histidine kinase"/>
    <property type="match status" value="1"/>
</dbReference>
<dbReference type="Pfam" id="PF07730">
    <property type="entry name" value="HisKA_3"/>
    <property type="match status" value="1"/>
</dbReference>
<evidence type="ECO:0000256" key="7">
    <source>
        <dbReference type="ARBA" id="ARBA00022840"/>
    </source>
</evidence>
<feature type="region of interest" description="Disordered" evidence="9">
    <location>
        <begin position="1"/>
        <end position="64"/>
    </location>
</feature>
<dbReference type="OrthoDB" id="5242012at2"/>
<dbReference type="GO" id="GO:0000155">
    <property type="term" value="F:phosphorelay sensor kinase activity"/>
    <property type="evidence" value="ECO:0007669"/>
    <property type="project" value="InterPro"/>
</dbReference>
<keyword evidence="4" id="KW-0808">Transferase</keyword>
<evidence type="ECO:0000259" key="11">
    <source>
        <dbReference type="Pfam" id="PF07730"/>
    </source>
</evidence>
<feature type="compositionally biased region" description="Low complexity" evidence="9">
    <location>
        <begin position="22"/>
        <end position="48"/>
    </location>
</feature>
<evidence type="ECO:0000256" key="9">
    <source>
        <dbReference type="SAM" id="MobiDB-lite"/>
    </source>
</evidence>
<dbReference type="GO" id="GO:0046983">
    <property type="term" value="F:protein dimerization activity"/>
    <property type="evidence" value="ECO:0007669"/>
    <property type="project" value="InterPro"/>
</dbReference>
<evidence type="ECO:0000256" key="2">
    <source>
        <dbReference type="ARBA" id="ARBA00012438"/>
    </source>
</evidence>
<sequence>MNQTPTTTDAESTPVPLEELFPGAADASDGASDGAGASGAGVPPAGDPHGSDDVDPDDAAPPAERRRRSFYAEAWRRFPRDIGYLLLTAALFATVYFAVPTVVYGLIDTLLSSSGLFAAVALFGALFAARALGALERIRIGWAEPRPIRPVDWSPRWTQNRAMRILSAVANPHYWLYLLHAVVVYPLVALVTLGAGALLVVGLVLPVLGSIAVLMYGGRVDANIAEAGFTPPTSWIPVVVAGGVTMILSAVLLPLWSRGSTLAHYWVDHALLGGFRSDALERRVQGLEQSRAGAVTAEGQTLRQIERDLHDGPQQRLVRLRMDLAAAERAMDADPERARTLIAEASAHAHDTLEELRALSRGFAPPILLDRGLVAALEALASRSTVPVALDVQLPEGLALPTEVERNVYFTVSELLTNVAKHSGATRADVTLALVSDLDGDRVLAARVTDDGQGGASVQEGHGLEGLLGRLGALDGDVSISSPAGGPTRITARVPLVALNGTPTDPRAAADGTADDAGAGSGGATTAPPAA</sequence>
<dbReference type="RefSeq" id="WP_094126351.1">
    <property type="nucleotide sequence ID" value="NZ_CP040788.1"/>
</dbReference>
<gene>
    <name evidence="12" type="ORF">B5P24_02370</name>
</gene>
<accession>A0A225CHS0</accession>
<evidence type="ECO:0000256" key="6">
    <source>
        <dbReference type="ARBA" id="ARBA00022777"/>
    </source>
</evidence>
<keyword evidence="3" id="KW-0597">Phosphoprotein</keyword>
<proteinExistence type="predicted"/>
<comment type="catalytic activity">
    <reaction evidence="1">
        <text>ATP + protein L-histidine = ADP + protein N-phospho-L-histidine.</text>
        <dbReference type="EC" id="2.7.13.3"/>
    </reaction>
</comment>
<feature type="compositionally biased region" description="Polar residues" evidence="9">
    <location>
        <begin position="1"/>
        <end position="11"/>
    </location>
</feature>
<dbReference type="EMBL" id="MZMQ01000001">
    <property type="protein sequence ID" value="OQJ61953.1"/>
    <property type="molecule type" value="Genomic_DNA"/>
</dbReference>
<evidence type="ECO:0000256" key="10">
    <source>
        <dbReference type="SAM" id="Phobius"/>
    </source>
</evidence>
<dbReference type="InterPro" id="IPR011712">
    <property type="entry name" value="Sig_transdc_His_kin_sub3_dim/P"/>
</dbReference>
<dbReference type="Proteomes" id="UP000215316">
    <property type="component" value="Unassembled WGS sequence"/>
</dbReference>
<keyword evidence="10" id="KW-1133">Transmembrane helix</keyword>
<keyword evidence="5" id="KW-0547">Nucleotide-binding</keyword>
<dbReference type="GO" id="GO:0005524">
    <property type="term" value="F:ATP binding"/>
    <property type="evidence" value="ECO:0007669"/>
    <property type="project" value="UniProtKB-KW"/>
</dbReference>
<reference evidence="12" key="1">
    <citation type="submission" date="2017-08" db="EMBL/GenBank/DDBJ databases">
        <title>Genomes of multiple Clavibacter strains from different subspecies.</title>
        <authorList>
            <person name="Yuan X.-K."/>
            <person name="Li X.-S."/>
            <person name="Nie J."/>
            <person name="De Boer S.H."/>
        </authorList>
    </citation>
    <scope>NUCLEOTIDE SEQUENCE [LARGE SCALE GENOMIC DNA]</scope>
    <source>
        <strain evidence="12">ATCC 33566</strain>
    </source>
</reference>
<evidence type="ECO:0000256" key="3">
    <source>
        <dbReference type="ARBA" id="ARBA00022553"/>
    </source>
</evidence>
<dbReference type="PANTHER" id="PTHR24421">
    <property type="entry name" value="NITRATE/NITRITE SENSOR PROTEIN NARX-RELATED"/>
    <property type="match status" value="1"/>
</dbReference>
<comment type="caution">
    <text evidence="12">The sequence shown here is derived from an EMBL/GenBank/DDBJ whole genome shotgun (WGS) entry which is preliminary data.</text>
</comment>
<evidence type="ECO:0000313" key="12">
    <source>
        <dbReference type="EMBL" id="OQJ61953.1"/>
    </source>
</evidence>